<dbReference type="SMART" id="SM00320">
    <property type="entry name" value="WD40"/>
    <property type="match status" value="6"/>
</dbReference>
<dbReference type="EMBL" id="AMQM01006204">
    <property type="status" value="NOT_ANNOTATED_CDS"/>
    <property type="molecule type" value="Genomic_DNA"/>
</dbReference>
<organism evidence="3 4">
    <name type="scientific">Helobdella robusta</name>
    <name type="common">Californian leech</name>
    <dbReference type="NCBI Taxonomy" id="6412"/>
    <lineage>
        <taxon>Eukaryota</taxon>
        <taxon>Metazoa</taxon>
        <taxon>Spiralia</taxon>
        <taxon>Lophotrochozoa</taxon>
        <taxon>Annelida</taxon>
        <taxon>Clitellata</taxon>
        <taxon>Hirudinea</taxon>
        <taxon>Rhynchobdellida</taxon>
        <taxon>Glossiphoniidae</taxon>
        <taxon>Helobdella</taxon>
    </lineage>
</organism>
<dbReference type="PANTHER" id="PTHR44163">
    <property type="entry name" value="U3 SMALL NUCLEOLAR RNA-ASSOCIATED PROTEIN 4 HOMOLOG"/>
    <property type="match status" value="1"/>
</dbReference>
<accession>T1FUQ7</accession>
<dbReference type="InterPro" id="IPR036322">
    <property type="entry name" value="WD40_repeat_dom_sf"/>
</dbReference>
<dbReference type="HOGENOM" id="CLU_455823_0_0_1"/>
<dbReference type="InParanoid" id="T1FUQ7"/>
<dbReference type="GO" id="GO:0032040">
    <property type="term" value="C:small-subunit processome"/>
    <property type="evidence" value="ECO:0000318"/>
    <property type="project" value="GO_Central"/>
</dbReference>
<dbReference type="EMBL" id="AMQM01006203">
    <property type="status" value="NOT_ANNOTATED_CDS"/>
    <property type="molecule type" value="Genomic_DNA"/>
</dbReference>
<dbReference type="GO" id="GO:0034455">
    <property type="term" value="C:t-UTP complex"/>
    <property type="evidence" value="ECO:0000318"/>
    <property type="project" value="GO_Central"/>
</dbReference>
<dbReference type="STRING" id="6412.T1FUQ7"/>
<dbReference type="Pfam" id="PF12894">
    <property type="entry name" value="ANAPC4_WD40"/>
    <property type="match status" value="1"/>
</dbReference>
<dbReference type="GO" id="GO:0030686">
    <property type="term" value="C:90S preribosome"/>
    <property type="evidence" value="ECO:0007669"/>
    <property type="project" value="InterPro"/>
</dbReference>
<dbReference type="OrthoDB" id="8883818at2759"/>
<dbReference type="SUPFAM" id="SSF50978">
    <property type="entry name" value="WD40 repeat-like"/>
    <property type="match status" value="1"/>
</dbReference>
<dbReference type="EMBL" id="KB097304">
    <property type="protein sequence ID" value="ESN97771.1"/>
    <property type="molecule type" value="Genomic_DNA"/>
</dbReference>
<reference evidence="4" key="1">
    <citation type="submission" date="2012-12" db="EMBL/GenBank/DDBJ databases">
        <authorList>
            <person name="Hellsten U."/>
            <person name="Grimwood J."/>
            <person name="Chapman J.A."/>
            <person name="Shapiro H."/>
            <person name="Aerts A."/>
            <person name="Otillar R.P."/>
            <person name="Terry A.Y."/>
            <person name="Boore J.L."/>
            <person name="Simakov O."/>
            <person name="Marletaz F."/>
            <person name="Cho S.-J."/>
            <person name="Edsinger-Gonzales E."/>
            <person name="Havlak P."/>
            <person name="Kuo D.-H."/>
            <person name="Larsson T."/>
            <person name="Lv J."/>
            <person name="Arendt D."/>
            <person name="Savage R."/>
            <person name="Osoegawa K."/>
            <person name="de Jong P."/>
            <person name="Lindberg D.R."/>
            <person name="Seaver E.C."/>
            <person name="Weisblat D.A."/>
            <person name="Putnam N.H."/>
            <person name="Grigoriev I.V."/>
            <person name="Rokhsar D.S."/>
        </authorList>
    </citation>
    <scope>NUCLEOTIDE SEQUENCE</scope>
</reference>
<dbReference type="Proteomes" id="UP000015101">
    <property type="component" value="Unassembled WGS sequence"/>
</dbReference>
<feature type="domain" description="Anaphase-promoting complex subunit 4-like WD40" evidence="1">
    <location>
        <begin position="111"/>
        <end position="196"/>
    </location>
</feature>
<dbReference type="InterPro" id="IPR046351">
    <property type="entry name" value="UTP4"/>
</dbReference>
<dbReference type="KEGG" id="hro:HELRODRAFT_193196"/>
<reference evidence="3" key="3">
    <citation type="submission" date="2015-06" db="UniProtKB">
        <authorList>
            <consortium name="EnsemblMetazoa"/>
        </authorList>
    </citation>
    <scope>IDENTIFICATION</scope>
</reference>
<dbReference type="EnsemblMetazoa" id="HelroT193196">
    <property type="protein sequence ID" value="HelroP193196"/>
    <property type="gene ID" value="HelroG193196"/>
</dbReference>
<dbReference type="RefSeq" id="XP_009024226.1">
    <property type="nucleotide sequence ID" value="XM_009025978.1"/>
</dbReference>
<sequence length="499" mass="55561">MSAQAVYKLHHVEFFDFTPKPINCMAFDCKTKRLAVSRFDAESSYIEIWNSNENWLLERILPPTSLIECMVWYKNRLLIGGLNGSLVHVDLKTSSMKEPQSSNHGAIWCMAVNPNEKLIAAGTEGGCVVLFEAIEDDVVYKKAIVRQEGRILSICWHLELNVLLTGSSDVRVYNAETGSLLQRISVASSSNILVWALAVTKDFTIISGDSSGQTAFWYGLPCKLSHIATSADRHLPISTPEKKLLCITSETHVLCSCVSSCATWLAFSNEKTTALYRIKMKHLDSDKPLVRATATECLSTFTSTPSTHLAIGGSSVVASLSKFNVVTFLDLCKILHQLPWNERSCINLDYHPANPHLILLTYSDGRISEFDVSLGSLTPISKSWSNKHHQNFVDHLNKKLKSSRISRFFYDITSYDGDGGSGGGRIVGQHTSGFSVIQWGKLVDGKKAVSWDLFEFYNTHNLHHVDVMNDNSLVLVEQTDIDLILQYAPPLKKPKLFGV</sequence>
<dbReference type="CTD" id="20212553"/>
<keyword evidence="4" id="KW-1185">Reference proteome</keyword>
<name>T1FUQ7_HELRO</name>
<dbReference type="AlphaFoldDB" id="T1FUQ7"/>
<proteinExistence type="predicted"/>
<gene>
    <name evidence="3" type="primary">20212553</name>
    <name evidence="2" type="ORF">HELRODRAFT_193196</name>
</gene>
<dbReference type="InterPro" id="IPR001680">
    <property type="entry name" value="WD40_rpt"/>
</dbReference>
<protein>
    <recommendedName>
        <fullName evidence="1">Anaphase-promoting complex subunit 4-like WD40 domain-containing protein</fullName>
    </recommendedName>
</protein>
<dbReference type="PANTHER" id="PTHR44163:SF1">
    <property type="entry name" value="U3 SMALL NUCLEOLAR RNA-ASSOCIATED PROTEIN 4 HOMOLOG"/>
    <property type="match status" value="1"/>
</dbReference>
<evidence type="ECO:0000259" key="1">
    <source>
        <dbReference type="Pfam" id="PF12894"/>
    </source>
</evidence>
<dbReference type="Gene3D" id="2.130.10.10">
    <property type="entry name" value="YVTN repeat-like/Quinoprotein amine dehydrogenase"/>
    <property type="match status" value="1"/>
</dbReference>
<dbReference type="InterPro" id="IPR015943">
    <property type="entry name" value="WD40/YVTN_repeat-like_dom_sf"/>
</dbReference>
<reference evidence="2 4" key="2">
    <citation type="journal article" date="2013" name="Nature">
        <title>Insights into bilaterian evolution from three spiralian genomes.</title>
        <authorList>
            <person name="Simakov O."/>
            <person name="Marletaz F."/>
            <person name="Cho S.J."/>
            <person name="Edsinger-Gonzales E."/>
            <person name="Havlak P."/>
            <person name="Hellsten U."/>
            <person name="Kuo D.H."/>
            <person name="Larsson T."/>
            <person name="Lv J."/>
            <person name="Arendt D."/>
            <person name="Savage R."/>
            <person name="Osoegawa K."/>
            <person name="de Jong P."/>
            <person name="Grimwood J."/>
            <person name="Chapman J.A."/>
            <person name="Shapiro H."/>
            <person name="Aerts A."/>
            <person name="Otillar R.P."/>
            <person name="Terry A.Y."/>
            <person name="Boore J.L."/>
            <person name="Grigoriev I.V."/>
            <person name="Lindberg D.R."/>
            <person name="Seaver E.C."/>
            <person name="Weisblat D.A."/>
            <person name="Putnam N.H."/>
            <person name="Rokhsar D.S."/>
        </authorList>
    </citation>
    <scope>NUCLEOTIDE SEQUENCE</scope>
</reference>
<dbReference type="InterPro" id="IPR024977">
    <property type="entry name" value="Apc4-like_WD40_dom"/>
</dbReference>
<dbReference type="eggNOG" id="KOG2048">
    <property type="taxonomic scope" value="Eukaryota"/>
</dbReference>
<dbReference type="GeneID" id="20212553"/>
<evidence type="ECO:0000313" key="4">
    <source>
        <dbReference type="Proteomes" id="UP000015101"/>
    </source>
</evidence>
<evidence type="ECO:0000313" key="3">
    <source>
        <dbReference type="EnsemblMetazoa" id="HelroP193196"/>
    </source>
</evidence>
<evidence type="ECO:0000313" key="2">
    <source>
        <dbReference type="EMBL" id="ESN97771.1"/>
    </source>
</evidence>
<dbReference type="GO" id="GO:0000462">
    <property type="term" value="P:maturation of SSU-rRNA from tricistronic rRNA transcript (SSU-rRNA, 5.8S rRNA, LSU-rRNA)"/>
    <property type="evidence" value="ECO:0000318"/>
    <property type="project" value="GO_Central"/>
</dbReference>